<accession>A0AAD7NJY5</accession>
<comment type="caution">
    <text evidence="1">The sequence shown here is derived from an EMBL/GenBank/DDBJ whole genome shotgun (WGS) entry which is preliminary data.</text>
</comment>
<gene>
    <name evidence="1" type="ORF">B0H16DRAFT_1454791</name>
</gene>
<reference evidence="1" key="1">
    <citation type="submission" date="2023-03" db="EMBL/GenBank/DDBJ databases">
        <title>Massive genome expansion in bonnet fungi (Mycena s.s.) driven by repeated elements and novel gene families across ecological guilds.</title>
        <authorList>
            <consortium name="Lawrence Berkeley National Laboratory"/>
            <person name="Harder C.B."/>
            <person name="Miyauchi S."/>
            <person name="Viragh M."/>
            <person name="Kuo A."/>
            <person name="Thoen E."/>
            <person name="Andreopoulos B."/>
            <person name="Lu D."/>
            <person name="Skrede I."/>
            <person name="Drula E."/>
            <person name="Henrissat B."/>
            <person name="Morin E."/>
            <person name="Kohler A."/>
            <person name="Barry K."/>
            <person name="LaButti K."/>
            <person name="Morin E."/>
            <person name="Salamov A."/>
            <person name="Lipzen A."/>
            <person name="Mereny Z."/>
            <person name="Hegedus B."/>
            <person name="Baldrian P."/>
            <person name="Stursova M."/>
            <person name="Weitz H."/>
            <person name="Taylor A."/>
            <person name="Grigoriev I.V."/>
            <person name="Nagy L.G."/>
            <person name="Martin F."/>
            <person name="Kauserud H."/>
        </authorList>
    </citation>
    <scope>NUCLEOTIDE SEQUENCE</scope>
    <source>
        <strain evidence="1">CBHHK182m</strain>
    </source>
</reference>
<dbReference type="Proteomes" id="UP001215598">
    <property type="component" value="Unassembled WGS sequence"/>
</dbReference>
<proteinExistence type="predicted"/>
<keyword evidence="2" id="KW-1185">Reference proteome</keyword>
<organism evidence="1 2">
    <name type="scientific">Mycena metata</name>
    <dbReference type="NCBI Taxonomy" id="1033252"/>
    <lineage>
        <taxon>Eukaryota</taxon>
        <taxon>Fungi</taxon>
        <taxon>Dikarya</taxon>
        <taxon>Basidiomycota</taxon>
        <taxon>Agaricomycotina</taxon>
        <taxon>Agaricomycetes</taxon>
        <taxon>Agaricomycetidae</taxon>
        <taxon>Agaricales</taxon>
        <taxon>Marasmiineae</taxon>
        <taxon>Mycenaceae</taxon>
        <taxon>Mycena</taxon>
    </lineage>
</organism>
<name>A0AAD7NJY5_9AGAR</name>
<sequence length="161" mass="18259">MFGGFTNNQYIPARSKLLSRSFGDLWELRIDEAGGHFDEVNVEEEMRSAKAGPWQRCFSELQGARFLLWRGMFEGAMEGAQDDACLPESEVEAQEVSGWDRAADVTFLSKGQSHHIGALQARKFRLRMRWYRYTLSFNDPSAIPARVDAFGKPSVYDQPAS</sequence>
<protein>
    <submittedName>
        <fullName evidence="1">Uncharacterized protein</fullName>
    </submittedName>
</protein>
<dbReference type="EMBL" id="JARKIB010000028">
    <property type="protein sequence ID" value="KAJ7764246.1"/>
    <property type="molecule type" value="Genomic_DNA"/>
</dbReference>
<dbReference type="AlphaFoldDB" id="A0AAD7NJY5"/>
<evidence type="ECO:0000313" key="1">
    <source>
        <dbReference type="EMBL" id="KAJ7764246.1"/>
    </source>
</evidence>
<evidence type="ECO:0000313" key="2">
    <source>
        <dbReference type="Proteomes" id="UP001215598"/>
    </source>
</evidence>